<organism evidence="3 4">
    <name type="scientific">Odynerus spinipes</name>
    <dbReference type="NCBI Taxonomy" id="1348599"/>
    <lineage>
        <taxon>Eukaryota</taxon>
        <taxon>Metazoa</taxon>
        <taxon>Ecdysozoa</taxon>
        <taxon>Arthropoda</taxon>
        <taxon>Hexapoda</taxon>
        <taxon>Insecta</taxon>
        <taxon>Pterygota</taxon>
        <taxon>Neoptera</taxon>
        <taxon>Endopterygota</taxon>
        <taxon>Hymenoptera</taxon>
        <taxon>Apocrita</taxon>
        <taxon>Aculeata</taxon>
        <taxon>Vespoidea</taxon>
        <taxon>Vespidae</taxon>
        <taxon>Eumeninae</taxon>
        <taxon>Odynerus</taxon>
    </lineage>
</organism>
<keyword evidence="4" id="KW-1185">Reference proteome</keyword>
<feature type="compositionally biased region" description="Basic and acidic residues" evidence="2">
    <location>
        <begin position="419"/>
        <end position="443"/>
    </location>
</feature>
<gene>
    <name evidence="3" type="ORF">KPH14_003542</name>
</gene>
<evidence type="ECO:0000256" key="2">
    <source>
        <dbReference type="SAM" id="MobiDB-lite"/>
    </source>
</evidence>
<reference evidence="3" key="1">
    <citation type="submission" date="2021-08" db="EMBL/GenBank/DDBJ databases">
        <authorList>
            <person name="Misof B."/>
            <person name="Oliver O."/>
            <person name="Podsiadlowski L."/>
            <person name="Donath A."/>
            <person name="Peters R."/>
            <person name="Mayer C."/>
            <person name="Rust J."/>
            <person name="Gunkel S."/>
            <person name="Lesny P."/>
            <person name="Martin S."/>
            <person name="Oeyen J.P."/>
            <person name="Petersen M."/>
            <person name="Panagiotis P."/>
            <person name="Wilbrandt J."/>
            <person name="Tanja T."/>
        </authorList>
    </citation>
    <scope>NUCLEOTIDE SEQUENCE</scope>
    <source>
        <strain evidence="3">GBR_01_08_01A</strain>
        <tissue evidence="3">Thorax + abdomen</tissue>
    </source>
</reference>
<feature type="compositionally biased region" description="Basic and acidic residues" evidence="2">
    <location>
        <begin position="453"/>
        <end position="462"/>
    </location>
</feature>
<proteinExistence type="predicted"/>
<feature type="region of interest" description="Disordered" evidence="2">
    <location>
        <begin position="359"/>
        <end position="521"/>
    </location>
</feature>
<protein>
    <submittedName>
        <fullName evidence="3">Uncharacterized protein</fullName>
    </submittedName>
</protein>
<feature type="compositionally biased region" description="Basic and acidic residues" evidence="2">
    <location>
        <begin position="481"/>
        <end position="513"/>
    </location>
</feature>
<evidence type="ECO:0000256" key="1">
    <source>
        <dbReference type="SAM" id="Coils"/>
    </source>
</evidence>
<accession>A0AAD9RDH8</accession>
<feature type="region of interest" description="Disordered" evidence="2">
    <location>
        <begin position="547"/>
        <end position="604"/>
    </location>
</feature>
<comment type="caution">
    <text evidence="3">The sequence shown here is derived from an EMBL/GenBank/DDBJ whole genome shotgun (WGS) entry which is preliminary data.</text>
</comment>
<evidence type="ECO:0000313" key="3">
    <source>
        <dbReference type="EMBL" id="KAK2577435.1"/>
    </source>
</evidence>
<dbReference type="EMBL" id="JAIFRP010004357">
    <property type="protein sequence ID" value="KAK2577435.1"/>
    <property type="molecule type" value="Genomic_DNA"/>
</dbReference>
<feature type="compositionally biased region" description="Polar residues" evidence="2">
    <location>
        <begin position="464"/>
        <end position="477"/>
    </location>
</feature>
<dbReference type="Proteomes" id="UP001258017">
    <property type="component" value="Unassembled WGS sequence"/>
</dbReference>
<dbReference type="AlphaFoldDB" id="A0AAD9RDH8"/>
<name>A0AAD9RDH8_9HYME</name>
<sequence length="836" mass="97012">MADDFDIYEDLPLSYNIKDDRACPENNESLSKECEELKKEVAELTSKLQELRKINETLEVNLSSLLKTAKAEIARKDKMIDELRRQVDNMSFRRGHFNRNIRKVNSKPEQQIPIPKTQEFNNMHSEDDSSTIQNIPVIKTKANVNPFDQDQNVSNHESFKNRCHDIKYCSANSTEPSKVSTTVFTERLRKRIIEEEEAEQKRKSEEKDKQNLSLENNHENNREINIDDKENQSQFSIWNSNVDNASLKCKGTEQVNTDNINNAEENAVCSTNQQRLDLSTKVSGKRADRDTDISGNKRRKLEIEENVHINKNSLPREEDVFNGYDHEIVPNPRVDKLNYEENTSIYIEKNNPHCNVQYDRDNLRLRSNDNSYKRKEHYKKSSSDYNYSRENTYYHEKDKYNHTRNKSPLPRYSDRKHKYHDDRYRDHRDRYDRRQNFHDKEEDASNISNKGFYDLRNKDKSRSNGKYDTTDFNSSRYKGSRYPDSHTSRSISHERSKSGSRERTSHKTYDRKSSKFAKNNNGSEEYVNVSLKRKDETNELKATFASRKKDDISEKSVKSNSIESSEDDNELLSPKLVDAHTTNNHASIKEEKSENKEYEKNENNDHIKTVESTIVDEIKIVNTSPEITNTPVAENKQDCTIKSIDIIVKKESKLDEHVVQHQVADKEAITTCDNMQNIPKDVMEARQKSNTNYTHKIESEKLGACNNLDTASNNYEKESNTSENKHSLSKNSVESQVPALGVLAAKPLQKKEDNNGNEHTEPKESESKKESSKRGDSNVIVFARRRKRVQLADTNASMTIVVNSNNVNSNIDVKNNTENNVKLRSCKISRSYKDVL</sequence>
<feature type="compositionally biased region" description="Basic and acidic residues" evidence="2">
    <location>
        <begin position="547"/>
        <end position="557"/>
    </location>
</feature>
<feature type="region of interest" description="Disordered" evidence="2">
    <location>
        <begin position="197"/>
        <end position="228"/>
    </location>
</feature>
<feature type="compositionally biased region" description="Basic and acidic residues" evidence="2">
    <location>
        <begin position="587"/>
        <end position="604"/>
    </location>
</feature>
<feature type="compositionally biased region" description="Basic and acidic residues" evidence="2">
    <location>
        <begin position="749"/>
        <end position="776"/>
    </location>
</feature>
<feature type="coiled-coil region" evidence="1">
    <location>
        <begin position="27"/>
        <end position="86"/>
    </location>
</feature>
<feature type="compositionally biased region" description="Basic and acidic residues" evidence="2">
    <location>
        <begin position="359"/>
        <end position="373"/>
    </location>
</feature>
<reference evidence="3" key="2">
    <citation type="journal article" date="2023" name="Commun. Biol.">
        <title>Intrasexual cuticular hydrocarbon dimorphism in a wasp sheds light on hydrocarbon biosynthesis genes in Hymenoptera.</title>
        <authorList>
            <person name="Moris V.C."/>
            <person name="Podsiadlowski L."/>
            <person name="Martin S."/>
            <person name="Oeyen J.P."/>
            <person name="Donath A."/>
            <person name="Petersen M."/>
            <person name="Wilbrandt J."/>
            <person name="Misof B."/>
            <person name="Liedtke D."/>
            <person name="Thamm M."/>
            <person name="Scheiner R."/>
            <person name="Schmitt T."/>
            <person name="Niehuis O."/>
        </authorList>
    </citation>
    <scope>NUCLEOTIDE SEQUENCE</scope>
    <source>
        <strain evidence="3">GBR_01_08_01A</strain>
    </source>
</reference>
<evidence type="ECO:0000313" key="4">
    <source>
        <dbReference type="Proteomes" id="UP001258017"/>
    </source>
</evidence>
<feature type="region of interest" description="Disordered" evidence="2">
    <location>
        <begin position="745"/>
        <end position="779"/>
    </location>
</feature>
<keyword evidence="1" id="KW-0175">Coiled coil</keyword>
<feature type="compositionally biased region" description="Basic and acidic residues" evidence="2">
    <location>
        <begin position="392"/>
        <end position="401"/>
    </location>
</feature>
<feature type="compositionally biased region" description="Basic and acidic residues" evidence="2">
    <location>
        <begin position="199"/>
        <end position="228"/>
    </location>
</feature>